<organism evidence="1 2">
    <name type="scientific">Cordyceps javanica</name>
    <dbReference type="NCBI Taxonomy" id="43265"/>
    <lineage>
        <taxon>Eukaryota</taxon>
        <taxon>Fungi</taxon>
        <taxon>Dikarya</taxon>
        <taxon>Ascomycota</taxon>
        <taxon>Pezizomycotina</taxon>
        <taxon>Sordariomycetes</taxon>
        <taxon>Hypocreomycetidae</taxon>
        <taxon>Hypocreales</taxon>
        <taxon>Cordycipitaceae</taxon>
        <taxon>Cordyceps</taxon>
    </lineage>
</organism>
<gene>
    <name evidence="1" type="ORF">IF1G_05078</name>
</gene>
<proteinExistence type="predicted"/>
<dbReference type="EMBL" id="SPUK01000006">
    <property type="protein sequence ID" value="TQV96495.1"/>
    <property type="molecule type" value="Genomic_DNA"/>
</dbReference>
<protein>
    <submittedName>
        <fullName evidence="1">Uncharacterized protein</fullName>
    </submittedName>
</protein>
<keyword evidence="2" id="KW-1185">Reference proteome</keyword>
<comment type="caution">
    <text evidence="1">The sequence shown here is derived from an EMBL/GenBank/DDBJ whole genome shotgun (WGS) entry which is preliminary data.</text>
</comment>
<name>A0A545V456_9HYPO</name>
<evidence type="ECO:0000313" key="1">
    <source>
        <dbReference type="EMBL" id="TQV96495.1"/>
    </source>
</evidence>
<sequence length="79" mass="9204">MHCLMGDWPNELHAMKRPWPPTAFSWHRSQSNKYPQARTFSIHRGDSVDTAKRNKALSRNLCCPGTLQVREDRRPPFAD</sequence>
<reference evidence="1 2" key="1">
    <citation type="journal article" date="2019" name="Appl. Microbiol. Biotechnol.">
        <title>Genome sequence of Isaria javanica and comparative genome analysis insights into family S53 peptidase evolution in fungal entomopathogens.</title>
        <authorList>
            <person name="Lin R."/>
            <person name="Zhang X."/>
            <person name="Xin B."/>
            <person name="Zou M."/>
            <person name="Gao Y."/>
            <person name="Qin F."/>
            <person name="Hu Q."/>
            <person name="Xie B."/>
            <person name="Cheng X."/>
        </authorList>
    </citation>
    <scope>NUCLEOTIDE SEQUENCE [LARGE SCALE GENOMIC DNA]</scope>
    <source>
        <strain evidence="1 2">IJ1G</strain>
    </source>
</reference>
<dbReference type="AlphaFoldDB" id="A0A545V456"/>
<dbReference type="Proteomes" id="UP000315783">
    <property type="component" value="Unassembled WGS sequence"/>
</dbReference>
<evidence type="ECO:0000313" key="2">
    <source>
        <dbReference type="Proteomes" id="UP000315783"/>
    </source>
</evidence>
<accession>A0A545V456</accession>